<keyword evidence="1" id="KW-0560">Oxidoreductase</keyword>
<sequence>MAAQSKTYTTLPKGSTILVTGANGSEHGYKVRGTTRSVEKNKWLVETFEKKYGKDVFELVEVKDMQVPGAFDKAVDGCAAVIHVATVITFDPDPESVIPPTLAGTNEILKAAAKTPSVTRVVYTSSTGALQTTTESPLTVTQSTWNDEAIHLVQDPATFATLPDANKSMVTYCASKTLAEKACFEFVEKEKPGFILNTVAPNMNTGPTIHPTQPASSSGGIKAAFLGNEKAFALMSSMGPMNYIDVRDTGRLHLAAAIFSDVQGERIWGVAGDYNFNDIVREFAKKDAKWKGKETEDEKRDLTVYDRSRSVELLRRLGREGFISLEESIADNLSDESSVEANFY</sequence>
<dbReference type="InterPro" id="IPR036291">
    <property type="entry name" value="NAD(P)-bd_dom_sf"/>
</dbReference>
<gene>
    <name evidence="4" type="ORF">PRZ48_001951</name>
</gene>
<protein>
    <recommendedName>
        <fullName evidence="3">Thioester reductase (TE) domain-containing protein</fullName>
    </recommendedName>
</protein>
<dbReference type="Pfam" id="PF07993">
    <property type="entry name" value="NAD_binding_4"/>
    <property type="match status" value="1"/>
</dbReference>
<comment type="similarity">
    <text evidence="2">Belongs to the NAD(P)-dependent epimerase/dehydratase family. Dihydroflavonol-4-reductase subfamily.</text>
</comment>
<dbReference type="InterPro" id="IPR013120">
    <property type="entry name" value="FAR_NAD-bd"/>
</dbReference>
<dbReference type="InterPro" id="IPR050425">
    <property type="entry name" value="NAD(P)_dehydrat-like"/>
</dbReference>
<feature type="domain" description="Thioester reductase (TE)" evidence="3">
    <location>
        <begin position="71"/>
        <end position="196"/>
    </location>
</feature>
<proteinExistence type="inferred from homology"/>
<keyword evidence="5" id="KW-1185">Reference proteome</keyword>
<evidence type="ECO:0000256" key="1">
    <source>
        <dbReference type="ARBA" id="ARBA00023002"/>
    </source>
</evidence>
<dbReference type="SUPFAM" id="SSF51735">
    <property type="entry name" value="NAD(P)-binding Rossmann-fold domains"/>
    <property type="match status" value="1"/>
</dbReference>
<accession>A0ABR0F4J5</accession>
<name>A0ABR0F4J5_ZASCE</name>
<evidence type="ECO:0000256" key="2">
    <source>
        <dbReference type="ARBA" id="ARBA00023445"/>
    </source>
</evidence>
<evidence type="ECO:0000313" key="5">
    <source>
        <dbReference type="Proteomes" id="UP001305779"/>
    </source>
</evidence>
<dbReference type="Proteomes" id="UP001305779">
    <property type="component" value="Unassembled WGS sequence"/>
</dbReference>
<dbReference type="Gene3D" id="3.40.50.720">
    <property type="entry name" value="NAD(P)-binding Rossmann-like Domain"/>
    <property type="match status" value="1"/>
</dbReference>
<dbReference type="PANTHER" id="PTHR10366:SF562">
    <property type="entry name" value="ALDEHYDE REDUCTASE II (AFU_ORTHOLOGUE AFUA_1G11360)"/>
    <property type="match status" value="1"/>
</dbReference>
<comment type="caution">
    <text evidence="4">The sequence shown here is derived from an EMBL/GenBank/DDBJ whole genome shotgun (WGS) entry which is preliminary data.</text>
</comment>
<reference evidence="4 5" key="1">
    <citation type="journal article" date="2023" name="G3 (Bethesda)">
        <title>A chromosome-level genome assembly of Zasmidium syzygii isolated from banana leaves.</title>
        <authorList>
            <person name="van Westerhoven A.C."/>
            <person name="Mehrabi R."/>
            <person name="Talebi R."/>
            <person name="Steentjes M.B.F."/>
            <person name="Corcolon B."/>
            <person name="Chong P.A."/>
            <person name="Kema G.H.J."/>
            <person name="Seidl M.F."/>
        </authorList>
    </citation>
    <scope>NUCLEOTIDE SEQUENCE [LARGE SCALE GENOMIC DNA]</scope>
    <source>
        <strain evidence="4 5">P124</strain>
    </source>
</reference>
<evidence type="ECO:0000313" key="4">
    <source>
        <dbReference type="EMBL" id="KAK4508213.1"/>
    </source>
</evidence>
<organism evidence="4 5">
    <name type="scientific">Zasmidium cellare</name>
    <name type="common">Wine cellar mold</name>
    <name type="synonym">Racodium cellare</name>
    <dbReference type="NCBI Taxonomy" id="395010"/>
    <lineage>
        <taxon>Eukaryota</taxon>
        <taxon>Fungi</taxon>
        <taxon>Dikarya</taxon>
        <taxon>Ascomycota</taxon>
        <taxon>Pezizomycotina</taxon>
        <taxon>Dothideomycetes</taxon>
        <taxon>Dothideomycetidae</taxon>
        <taxon>Mycosphaerellales</taxon>
        <taxon>Mycosphaerellaceae</taxon>
        <taxon>Zasmidium</taxon>
    </lineage>
</organism>
<evidence type="ECO:0000259" key="3">
    <source>
        <dbReference type="Pfam" id="PF07993"/>
    </source>
</evidence>
<dbReference type="PANTHER" id="PTHR10366">
    <property type="entry name" value="NAD DEPENDENT EPIMERASE/DEHYDRATASE"/>
    <property type="match status" value="1"/>
</dbReference>
<dbReference type="EMBL" id="JAXOVC010000001">
    <property type="protein sequence ID" value="KAK4508213.1"/>
    <property type="molecule type" value="Genomic_DNA"/>
</dbReference>